<comment type="caution">
    <text evidence="2">The sequence shown here is derived from an EMBL/GenBank/DDBJ whole genome shotgun (WGS) entry which is preliminary data.</text>
</comment>
<sequence length="117" mass="13162">MREFVMWSTDMFLYAAKALGFALPLLYLLGIAAHVRPNRFGALGSAASRKWFAVAMVAVWAFAAVAALLAYYVARNYDRGYGYFLFFLPYYLGPALILSVIGLWVRYRLCKGVKDNA</sequence>
<feature type="transmembrane region" description="Helical" evidence="1">
    <location>
        <begin position="51"/>
        <end position="74"/>
    </location>
</feature>
<organism evidence="2 3">
    <name type="scientific">Alcaligenes xylosoxydans xylosoxydans</name>
    <name type="common">Achromobacter xylosoxidans</name>
    <dbReference type="NCBI Taxonomy" id="85698"/>
    <lineage>
        <taxon>Bacteria</taxon>
        <taxon>Pseudomonadati</taxon>
        <taxon>Pseudomonadota</taxon>
        <taxon>Betaproteobacteria</taxon>
        <taxon>Burkholderiales</taxon>
        <taxon>Alcaligenaceae</taxon>
        <taxon>Achromobacter</taxon>
    </lineage>
</organism>
<evidence type="ECO:0008006" key="4">
    <source>
        <dbReference type="Google" id="ProtNLM"/>
    </source>
</evidence>
<reference evidence="2 3" key="1">
    <citation type="submission" date="2018-08" db="EMBL/GenBank/DDBJ databases">
        <title>Achromobacter xylosoxidans Genome sequencing and assembly.</title>
        <authorList>
            <person name="Wang R."/>
            <person name="Rensing C."/>
            <person name="Li Y."/>
        </authorList>
    </citation>
    <scope>NUCLEOTIDE SEQUENCE [LARGE SCALE GENOMIC DNA]</scope>
    <source>
        <strain evidence="2 3">GD003A</strain>
    </source>
</reference>
<feature type="transmembrane region" description="Helical" evidence="1">
    <location>
        <begin position="12"/>
        <end position="30"/>
    </location>
</feature>
<proteinExistence type="predicted"/>
<protein>
    <recommendedName>
        <fullName evidence="4">Transmembrane protein</fullName>
    </recommendedName>
</protein>
<evidence type="ECO:0000313" key="3">
    <source>
        <dbReference type="Proteomes" id="UP000285324"/>
    </source>
</evidence>
<feature type="transmembrane region" description="Helical" evidence="1">
    <location>
        <begin position="80"/>
        <end position="105"/>
    </location>
</feature>
<accession>A0A424W3T1</accession>
<keyword evidence="1" id="KW-1133">Transmembrane helix</keyword>
<dbReference type="EMBL" id="QVXO01000095">
    <property type="protein sequence ID" value="RPJ87878.1"/>
    <property type="molecule type" value="Genomic_DNA"/>
</dbReference>
<dbReference type="RefSeq" id="WP_124260422.1">
    <property type="nucleotide sequence ID" value="NZ_CP061008.1"/>
</dbReference>
<gene>
    <name evidence="2" type="ORF">DY367_30725</name>
</gene>
<dbReference type="Proteomes" id="UP000285324">
    <property type="component" value="Unassembled WGS sequence"/>
</dbReference>
<evidence type="ECO:0000256" key="1">
    <source>
        <dbReference type="SAM" id="Phobius"/>
    </source>
</evidence>
<name>A0A424W3T1_ALCXX</name>
<dbReference type="AlphaFoldDB" id="A0A424W3T1"/>
<evidence type="ECO:0000313" key="2">
    <source>
        <dbReference type="EMBL" id="RPJ87878.1"/>
    </source>
</evidence>
<keyword evidence="1" id="KW-0812">Transmembrane</keyword>
<keyword evidence="1" id="KW-0472">Membrane</keyword>